<dbReference type="SUPFAM" id="SSF52540">
    <property type="entry name" value="P-loop containing nucleoside triphosphate hydrolases"/>
    <property type="match status" value="2"/>
</dbReference>
<dbReference type="FunFam" id="1.20.58.530:FF:000002">
    <property type="entry name" value="Class V myosin"/>
    <property type="match status" value="1"/>
</dbReference>
<evidence type="ECO:0000256" key="2">
    <source>
        <dbReference type="ARBA" id="ARBA00022737"/>
    </source>
</evidence>
<dbReference type="Gene3D" id="3.40.850.10">
    <property type="entry name" value="Kinesin motor domain"/>
    <property type="match status" value="1"/>
</dbReference>
<evidence type="ECO:0000256" key="7">
    <source>
        <dbReference type="ARBA" id="ARBA00023123"/>
    </source>
</evidence>
<accession>A0A669PPV1</accession>
<dbReference type="InterPro" id="IPR036103">
    <property type="entry name" value="MYSc_Myo5"/>
</dbReference>
<dbReference type="GO" id="GO:0016459">
    <property type="term" value="C:myosin complex"/>
    <property type="evidence" value="ECO:0007669"/>
    <property type="project" value="UniProtKB-KW"/>
</dbReference>
<feature type="coiled-coil region" evidence="11">
    <location>
        <begin position="999"/>
        <end position="1096"/>
    </location>
</feature>
<dbReference type="Gene3D" id="3.30.70.1590">
    <property type="match status" value="1"/>
</dbReference>
<keyword evidence="8 10" id="KW-0505">Motor protein</keyword>
<dbReference type="InterPro" id="IPR001609">
    <property type="entry name" value="Myosin_head_motor_dom-like"/>
</dbReference>
<dbReference type="InterPro" id="IPR002710">
    <property type="entry name" value="Dilute_dom"/>
</dbReference>
<feature type="domain" description="Dilute" evidence="12">
    <location>
        <begin position="1326"/>
        <end position="1603"/>
    </location>
</feature>
<evidence type="ECO:0000256" key="9">
    <source>
        <dbReference type="ARBA" id="ARBA00023203"/>
    </source>
</evidence>
<keyword evidence="4 10" id="KW-0067">ATP-binding</keyword>
<dbReference type="Pfam" id="PF00612">
    <property type="entry name" value="IQ"/>
    <property type="match status" value="4"/>
</dbReference>
<organism evidence="14 15">
    <name type="scientific">Phasianus colchicus</name>
    <name type="common">Common pheasant</name>
    <dbReference type="NCBI Taxonomy" id="9054"/>
    <lineage>
        <taxon>Eukaryota</taxon>
        <taxon>Metazoa</taxon>
        <taxon>Chordata</taxon>
        <taxon>Craniata</taxon>
        <taxon>Vertebrata</taxon>
        <taxon>Euteleostomi</taxon>
        <taxon>Archelosauria</taxon>
        <taxon>Archosauria</taxon>
        <taxon>Dinosauria</taxon>
        <taxon>Saurischia</taxon>
        <taxon>Theropoda</taxon>
        <taxon>Coelurosauria</taxon>
        <taxon>Aves</taxon>
        <taxon>Neognathae</taxon>
        <taxon>Galloanserae</taxon>
        <taxon>Galliformes</taxon>
        <taxon>Phasianidae</taxon>
        <taxon>Phasianinae</taxon>
        <taxon>Phasianus</taxon>
    </lineage>
</organism>
<dbReference type="GO" id="GO:0005516">
    <property type="term" value="F:calmodulin binding"/>
    <property type="evidence" value="ECO:0007669"/>
    <property type="project" value="UniProtKB-KW"/>
</dbReference>
<dbReference type="SMART" id="SM00015">
    <property type="entry name" value="IQ"/>
    <property type="match status" value="5"/>
</dbReference>
<evidence type="ECO:0000313" key="15">
    <source>
        <dbReference type="Proteomes" id="UP000472261"/>
    </source>
</evidence>
<evidence type="ECO:0000256" key="1">
    <source>
        <dbReference type="ARBA" id="ARBA00008314"/>
    </source>
</evidence>
<dbReference type="InterPro" id="IPR000048">
    <property type="entry name" value="IQ_motif_EF-hand-BS"/>
</dbReference>
<dbReference type="InterPro" id="IPR036961">
    <property type="entry name" value="Kinesin_motor_dom_sf"/>
</dbReference>
<dbReference type="InterPro" id="IPR037991">
    <property type="entry name" value="Myo5c_CBD"/>
</dbReference>
<dbReference type="Gene3D" id="6.10.220.10">
    <property type="match status" value="1"/>
</dbReference>
<dbReference type="Gene3D" id="1.20.58.530">
    <property type="match status" value="1"/>
</dbReference>
<dbReference type="CDD" id="cd01380">
    <property type="entry name" value="MYSc_Myo5"/>
    <property type="match status" value="1"/>
</dbReference>
<dbReference type="PRINTS" id="PR00193">
    <property type="entry name" value="MYOSINHEAVY"/>
</dbReference>
<feature type="region of interest" description="Actin-binding" evidence="10">
    <location>
        <begin position="626"/>
        <end position="648"/>
    </location>
</feature>
<dbReference type="SMART" id="SM00242">
    <property type="entry name" value="MYSc"/>
    <property type="match status" value="1"/>
</dbReference>
<comment type="similarity">
    <text evidence="1 10">Belongs to the TRAFAC class myosin-kinesin ATPase superfamily. Myosin family.</text>
</comment>
<dbReference type="Proteomes" id="UP000472261">
    <property type="component" value="Unplaced"/>
</dbReference>
<feature type="coiled-coil region" evidence="11">
    <location>
        <begin position="878"/>
        <end position="947"/>
    </location>
</feature>
<evidence type="ECO:0000259" key="12">
    <source>
        <dbReference type="PROSITE" id="PS51126"/>
    </source>
</evidence>
<reference evidence="14" key="1">
    <citation type="submission" date="2025-08" db="UniProtKB">
        <authorList>
            <consortium name="Ensembl"/>
        </authorList>
    </citation>
    <scope>IDENTIFICATION</scope>
</reference>
<feature type="domain" description="Myosin motor" evidence="13">
    <location>
        <begin position="61"/>
        <end position="747"/>
    </location>
</feature>
<dbReference type="GO" id="GO:0005524">
    <property type="term" value="F:ATP binding"/>
    <property type="evidence" value="ECO:0007669"/>
    <property type="project" value="UniProtKB-UniRule"/>
</dbReference>
<evidence type="ECO:0000256" key="4">
    <source>
        <dbReference type="ARBA" id="ARBA00022840"/>
    </source>
</evidence>
<dbReference type="PROSITE" id="PS50096">
    <property type="entry name" value="IQ"/>
    <property type="match status" value="5"/>
</dbReference>
<dbReference type="Pfam" id="PF00063">
    <property type="entry name" value="Myosin_head"/>
    <property type="match status" value="1"/>
</dbReference>
<dbReference type="CDD" id="cd15476">
    <property type="entry name" value="Myo5c_CBD"/>
    <property type="match status" value="1"/>
</dbReference>
<feature type="coiled-coil region" evidence="11">
    <location>
        <begin position="1139"/>
        <end position="1173"/>
    </location>
</feature>
<dbReference type="GO" id="GO:0007015">
    <property type="term" value="P:actin filament organization"/>
    <property type="evidence" value="ECO:0007669"/>
    <property type="project" value="TreeGrafter"/>
</dbReference>
<reference evidence="14" key="2">
    <citation type="submission" date="2025-09" db="UniProtKB">
        <authorList>
            <consortium name="Ensembl"/>
        </authorList>
    </citation>
    <scope>IDENTIFICATION</scope>
</reference>
<dbReference type="FunFam" id="1.20.5.190:FF:000001">
    <property type="entry name" value="unconventional myosin-Va"/>
    <property type="match status" value="1"/>
</dbReference>
<dbReference type="GO" id="GO:0000146">
    <property type="term" value="F:microfilament motor activity"/>
    <property type="evidence" value="ECO:0007669"/>
    <property type="project" value="TreeGrafter"/>
</dbReference>
<evidence type="ECO:0000256" key="11">
    <source>
        <dbReference type="SAM" id="Coils"/>
    </source>
</evidence>
<dbReference type="Pfam" id="PF01843">
    <property type="entry name" value="DIL"/>
    <property type="match status" value="1"/>
</dbReference>
<dbReference type="FunFam" id="1.10.10.820:FF:000001">
    <property type="entry name" value="Myosin heavy chain"/>
    <property type="match status" value="1"/>
</dbReference>
<protein>
    <submittedName>
        <fullName evidence="14">Myosin VC</fullName>
    </submittedName>
</protein>
<dbReference type="GO" id="GO:0016020">
    <property type="term" value="C:membrane"/>
    <property type="evidence" value="ECO:0007669"/>
    <property type="project" value="TreeGrafter"/>
</dbReference>
<evidence type="ECO:0000256" key="10">
    <source>
        <dbReference type="PROSITE-ProRule" id="PRU00782"/>
    </source>
</evidence>
<dbReference type="PROSITE" id="PS51456">
    <property type="entry name" value="MYOSIN_MOTOR"/>
    <property type="match status" value="1"/>
</dbReference>
<sequence length="1648" mass="191812">MAIYNRVWIPDSEEVWQSAEITKDYKAGDRFLHVQLEDGTELNYPVDPSALPPLRNPDILVGENDLTALSYLHEPAVLHNLKVRFVESRLIYTYSGIILVAINPYKQLPIYGDAIIHAYSGQNMGDMDPHIFAVAEEAYKQMARNSKNQSIIVSGESGAGKTVSARYTMRYFATVSKSSSNAHVEDKVLASNPITEAVGNAKTTRNDNSSRFGKYTEISFDPSYRIIGANMRTYLLEKSRVVFQSENERNYHIFYQLCASAMQPEFRHLKLGSAEEFNYTRMGGSTTIEGVDDRANMIETQKTFALLGLREDFQMDVFKTLAAILHLGNLEITAVGDERSSIDLEDSHLNMFCELLELNSDKMAQWLCHRKIITTSETVIKPMTKPQALNARDALAKKIYSHLFDFIVERINQALQFSGKQHTFIGVLDIYGFETFDVNSFEQFCINYANEKLQQQFNLHVFKLEQEEYMKEDIPWTLIDFYDNQPVIDLIEAKMGILELLDEECLLPQGTDENWLQKLYNNFVNKNALFEKPRMSNTSFIVQHFADKVEYKCEGFLEKNRDTVYEVLMEILKESKFRLCASFFQDNPAPISPFSSTISIKSARPVLKSPNKQLRMTVGSKFRSSLSLLMETLNATTPHYVRCIKPNDEKQPFEFDSKRVAQQLRACGVLETIRISAQSYPSRWTYIEFFSRYSILMTQQELSFNDKKQICKTVLQRLIQDPNQYQFGRTKIFFRAGQVAYLEKLRSDKLRHACIVIQKGVRGWRQRRRFLRVKQAAVTIQQYFRGQRAVRQAITAQALKQTWAAIIIQKYCRGYLVRKLCQLIQVAAVTIQAYTRGFLARKKYRKMLEEHKAVILQKYARAWLARRRFQNIRRFVLNIQLSYRVQRLQKKIEEQSKENHGLLERLTNLASTHMNDLDTIQKLESELEKLAAQKRTYEEKGKKYKEDSEQVNCPYLRGACILVLFFEISQCFLTEKMDELTQQLFDDVRKEESQRMILEKNFQSQKQDYEKEIESLKGEIKVLREEKTQLQQQIQQEITIQDDLKIEVGQLTKQAQKIPELQKEIELLQTQKLDVEKQAQSQKREMREKMSEVTKQLLESYDFEDVRSRLSTEDLEHLNEDGELWFAYEGLKKATRVLESHFQSQKENYEKEIEGLNLKVEHLSQDINHLQKLFREENDINDGIRLEVSRLTSENLVRSRCSEARIVSVIWQYNPKLSVAQSPQKLSDLEEELDMKDRIIKKLEDQIKTLTKTIEKAHASALSKDYIGMMEYKREDEERIVQNLILDLKPRGVVVNMIPGLPAHILFMCVRYADYLNDADMLKSFINVTIDGIKQAVKENSEDFEMLSFWLSNTYYFLNCLKQYSGEEEFMKYNTPRQNKNCLKHFDLSEYRQVLSDLAIRIYHQFVLVMENNIQHMIVPGMLEYESLQGISGLKPTGFRKRSSSIDDTDTYTMTSILQQLSYFYSTMCQNGLDSELLKQAVKQLFFLIGAVTLNSLFLRKDMCSCRKGMQIRCNISYLEEWLKDKNLQGSNAKETLEPLSQAAWLLQVKKITDDDAKEICEHCTSLSTVQIVKILNSYTPIDDFEKRVTPSFVRKVQAMLNNREDGPQLMLDTKYHFQVTFPFTPSPHDLEMIQVPSSFKLGFLTRV</sequence>
<proteinExistence type="inferred from homology"/>
<keyword evidence="9 10" id="KW-0009">Actin-binding</keyword>
<name>A0A669PPV1_PHACC</name>
<dbReference type="FunFam" id="3.40.850.10:FF:000089">
    <property type="entry name" value="Myosin VC"/>
    <property type="match status" value="1"/>
</dbReference>
<feature type="coiled-coil region" evidence="11">
    <location>
        <begin position="1226"/>
        <end position="1260"/>
    </location>
</feature>
<keyword evidence="6 11" id="KW-0175">Coiled coil</keyword>
<evidence type="ECO:0000259" key="13">
    <source>
        <dbReference type="PROSITE" id="PS51456"/>
    </source>
</evidence>
<dbReference type="Ensembl" id="ENSPCLT00000005210.1">
    <property type="protein sequence ID" value="ENSPCLP00000003726.1"/>
    <property type="gene ID" value="ENSPCLG00000003046.1"/>
</dbReference>
<keyword evidence="7 10" id="KW-0518">Myosin</keyword>
<keyword evidence="2" id="KW-0677">Repeat</keyword>
<dbReference type="GO" id="GO:0051015">
    <property type="term" value="F:actin filament binding"/>
    <property type="evidence" value="ECO:0007669"/>
    <property type="project" value="TreeGrafter"/>
</dbReference>
<dbReference type="PROSITE" id="PS51126">
    <property type="entry name" value="DILUTE"/>
    <property type="match status" value="1"/>
</dbReference>
<keyword evidence="15" id="KW-1185">Reference proteome</keyword>
<dbReference type="GO" id="GO:0005737">
    <property type="term" value="C:cytoplasm"/>
    <property type="evidence" value="ECO:0007669"/>
    <property type="project" value="TreeGrafter"/>
</dbReference>
<dbReference type="PANTHER" id="PTHR13140">
    <property type="entry name" value="MYOSIN"/>
    <property type="match status" value="1"/>
</dbReference>
<dbReference type="Gene3D" id="1.20.5.190">
    <property type="match status" value="2"/>
</dbReference>
<evidence type="ECO:0000256" key="5">
    <source>
        <dbReference type="ARBA" id="ARBA00022860"/>
    </source>
</evidence>
<dbReference type="InterPro" id="IPR027417">
    <property type="entry name" value="P-loop_NTPase"/>
</dbReference>
<keyword evidence="5" id="KW-0112">Calmodulin-binding</keyword>
<dbReference type="SMART" id="SM01132">
    <property type="entry name" value="DIL"/>
    <property type="match status" value="1"/>
</dbReference>
<evidence type="ECO:0000256" key="8">
    <source>
        <dbReference type="ARBA" id="ARBA00023175"/>
    </source>
</evidence>
<dbReference type="FunFam" id="3.30.70.1590:FF:000005">
    <property type="entry name" value="unconventional myosin-Vc"/>
    <property type="match status" value="1"/>
</dbReference>
<evidence type="ECO:0000256" key="6">
    <source>
        <dbReference type="ARBA" id="ARBA00023054"/>
    </source>
</evidence>
<dbReference type="CDD" id="cd23767">
    <property type="entry name" value="IQCD"/>
    <property type="match status" value="1"/>
</dbReference>
<dbReference type="PANTHER" id="PTHR13140:SF313">
    <property type="entry name" value="UNCONVENTIONAL MYOSIN-VC"/>
    <property type="match status" value="1"/>
</dbReference>
<dbReference type="Gene3D" id="1.20.120.720">
    <property type="entry name" value="Myosin VI head, motor domain, U50 subdomain"/>
    <property type="match status" value="1"/>
</dbReference>
<evidence type="ECO:0000256" key="3">
    <source>
        <dbReference type="ARBA" id="ARBA00022741"/>
    </source>
</evidence>
<feature type="binding site" evidence="10">
    <location>
        <begin position="155"/>
        <end position="162"/>
    </location>
    <ligand>
        <name>ATP</name>
        <dbReference type="ChEBI" id="CHEBI:30616"/>
    </ligand>
</feature>
<evidence type="ECO:0000313" key="14">
    <source>
        <dbReference type="Ensembl" id="ENSPCLP00000003726.1"/>
    </source>
</evidence>
<keyword evidence="3 10" id="KW-0547">Nucleotide-binding</keyword>
<dbReference type="Gene3D" id="1.10.10.820">
    <property type="match status" value="1"/>
</dbReference>